<feature type="domain" description="PAS" evidence="7">
    <location>
        <begin position="194"/>
        <end position="239"/>
    </location>
</feature>
<dbReference type="InterPro" id="IPR058031">
    <property type="entry name" value="AAA_lid_NorR"/>
</dbReference>
<dbReference type="Pfam" id="PF06506">
    <property type="entry name" value="PrpR_N"/>
    <property type="match status" value="1"/>
</dbReference>
<dbReference type="InterPro" id="IPR003593">
    <property type="entry name" value="AAA+_ATPase"/>
</dbReference>
<organism evidence="8 9">
    <name type="scientific">Siminovitchia fordii</name>
    <dbReference type="NCBI Taxonomy" id="254759"/>
    <lineage>
        <taxon>Bacteria</taxon>
        <taxon>Bacillati</taxon>
        <taxon>Bacillota</taxon>
        <taxon>Bacilli</taxon>
        <taxon>Bacillales</taxon>
        <taxon>Bacillaceae</taxon>
        <taxon>Siminovitchia</taxon>
    </lineage>
</organism>
<dbReference type="InterPro" id="IPR025662">
    <property type="entry name" value="Sigma_54_int_dom_ATP-bd_1"/>
</dbReference>
<evidence type="ECO:0000256" key="1">
    <source>
        <dbReference type="ARBA" id="ARBA00022741"/>
    </source>
</evidence>
<dbReference type="PANTHER" id="PTHR32071:SF57">
    <property type="entry name" value="C4-DICARBOXYLATE TRANSPORT TRANSCRIPTIONAL REGULATORY PROTEIN DCTD"/>
    <property type="match status" value="1"/>
</dbReference>
<evidence type="ECO:0000313" key="8">
    <source>
        <dbReference type="EMBL" id="GIN22278.1"/>
    </source>
</evidence>
<evidence type="ECO:0000256" key="3">
    <source>
        <dbReference type="ARBA" id="ARBA00023015"/>
    </source>
</evidence>
<keyword evidence="9" id="KW-1185">Reference proteome</keyword>
<dbReference type="SUPFAM" id="SSF52540">
    <property type="entry name" value="P-loop containing nucleoside triphosphate hydrolases"/>
    <property type="match status" value="1"/>
</dbReference>
<sequence>MIGVIAPYSKFKGEVEITAKRLNIPIVAEVGALNSGLRKAKNMIKTHKVKVIIARASTADYLREKLDIPIIKIEITNFDVIKTLKSTDITESFVVLLNHFTDQNRIDIQTISEIMNIQLDVKYFGNERDITRHLNTLASQNDLQSIVGTAECVAATAGRKGMQSLVVYTQEESITEALLRSKEAMENLLKEEIKQRHLETIISHAFDGVISTNQDGYITVCNDVAANYIGIFENEIIQRYYKSIHIPLLKKLFGDGQNITKHIINNGNQKFVLNRNHLGEESYVITFQEVETLVESDSNIRSKLYNRGFFAKYHFEDIIHKSKEMKQTVSLAKAYSKSEGNILIYGESGTGKELFAQSIHNESFRSKGPFVAINCAALPENLLESELFGYDEGAFTGAKKGGKPGLFEMAHKGTIFLDEIGEVSLSLQARLLRVLQEKEVMRIGGEKIIPVDVRVIAATNKNLKDSVEKQKFREDLYYRLNILYIHIPPLRKRIEDIELLIDALFAKYGGQPEFITDKMKEDFKRYNWPGNIRELENFIERIITIKQHLHEDVPLTVIKHAFQPNLAEEAAMDDYIRVKVGSLQEMETEIYEQLLNKFDGNKTLVANKLGISRTTLWKKVKEVT</sequence>
<dbReference type="PROSITE" id="PS00688">
    <property type="entry name" value="SIGMA54_INTERACT_3"/>
    <property type="match status" value="1"/>
</dbReference>
<dbReference type="Gene3D" id="3.30.450.20">
    <property type="entry name" value="PAS domain"/>
    <property type="match status" value="1"/>
</dbReference>
<dbReference type="InterPro" id="IPR000014">
    <property type="entry name" value="PAS"/>
</dbReference>
<dbReference type="InterPro" id="IPR002197">
    <property type="entry name" value="HTH_Fis"/>
</dbReference>
<dbReference type="SMART" id="SM00382">
    <property type="entry name" value="AAA"/>
    <property type="match status" value="1"/>
</dbReference>
<dbReference type="Gene3D" id="3.40.50.2300">
    <property type="match status" value="1"/>
</dbReference>
<dbReference type="InterPro" id="IPR025944">
    <property type="entry name" value="Sigma_54_int_dom_CS"/>
</dbReference>
<dbReference type="InterPro" id="IPR025943">
    <property type="entry name" value="Sigma_54_int_dom_ATP-bd_2"/>
</dbReference>
<dbReference type="InterPro" id="IPR009057">
    <property type="entry name" value="Homeodomain-like_sf"/>
</dbReference>
<dbReference type="InterPro" id="IPR027417">
    <property type="entry name" value="P-loop_NTPase"/>
</dbReference>
<feature type="domain" description="Sigma-54 factor interaction" evidence="6">
    <location>
        <begin position="318"/>
        <end position="544"/>
    </location>
</feature>
<keyword evidence="4" id="KW-0238">DNA-binding</keyword>
<dbReference type="SUPFAM" id="SSF55785">
    <property type="entry name" value="PYP-like sensor domain (PAS domain)"/>
    <property type="match status" value="1"/>
</dbReference>
<dbReference type="Pfam" id="PF25601">
    <property type="entry name" value="AAA_lid_14"/>
    <property type="match status" value="1"/>
</dbReference>
<accession>A0ABQ4KAY7</accession>
<dbReference type="Gene3D" id="3.40.50.10660">
    <property type="entry name" value="PrpR receptor domain-like"/>
    <property type="match status" value="1"/>
</dbReference>
<evidence type="ECO:0000313" key="9">
    <source>
        <dbReference type="Proteomes" id="UP000680279"/>
    </source>
</evidence>
<reference evidence="8 9" key="1">
    <citation type="submission" date="2021-03" db="EMBL/GenBank/DDBJ databases">
        <title>Antimicrobial resistance genes in bacteria isolated from Japanese honey, and their potential for conferring macrolide and lincosamide resistance in the American foulbrood pathogen Paenibacillus larvae.</title>
        <authorList>
            <person name="Okamoto M."/>
            <person name="Kumagai M."/>
            <person name="Kanamori H."/>
            <person name="Takamatsu D."/>
        </authorList>
    </citation>
    <scope>NUCLEOTIDE SEQUENCE [LARGE SCALE GENOMIC DNA]</scope>
    <source>
        <strain evidence="8 9">J1TS3</strain>
    </source>
</reference>
<dbReference type="InterPro" id="IPR002078">
    <property type="entry name" value="Sigma_54_int"/>
</dbReference>
<dbReference type="SUPFAM" id="SSF46689">
    <property type="entry name" value="Homeodomain-like"/>
    <property type="match status" value="1"/>
</dbReference>
<dbReference type="SMART" id="SM00091">
    <property type="entry name" value="PAS"/>
    <property type="match status" value="1"/>
</dbReference>
<evidence type="ECO:0000256" key="5">
    <source>
        <dbReference type="ARBA" id="ARBA00023163"/>
    </source>
</evidence>
<dbReference type="PROSITE" id="PS50112">
    <property type="entry name" value="PAS"/>
    <property type="match status" value="1"/>
</dbReference>
<dbReference type="RefSeq" id="WP_018708232.1">
    <property type="nucleotide sequence ID" value="NZ_BOQT01000015.1"/>
</dbReference>
<proteinExistence type="predicted"/>
<evidence type="ECO:0000256" key="2">
    <source>
        <dbReference type="ARBA" id="ARBA00022840"/>
    </source>
</evidence>
<dbReference type="EMBL" id="BOQT01000015">
    <property type="protein sequence ID" value="GIN22278.1"/>
    <property type="molecule type" value="Genomic_DNA"/>
</dbReference>
<keyword evidence="3" id="KW-0805">Transcription regulation</keyword>
<gene>
    <name evidence="8" type="ORF">J1TS3_34120</name>
</gene>
<dbReference type="PROSITE" id="PS50045">
    <property type="entry name" value="SIGMA54_INTERACT_4"/>
    <property type="match status" value="1"/>
</dbReference>
<keyword evidence="5" id="KW-0804">Transcription</keyword>
<dbReference type="Gene3D" id="1.10.8.60">
    <property type="match status" value="1"/>
</dbReference>
<dbReference type="PANTHER" id="PTHR32071">
    <property type="entry name" value="TRANSCRIPTIONAL REGULATORY PROTEIN"/>
    <property type="match status" value="1"/>
</dbReference>
<dbReference type="Proteomes" id="UP000680279">
    <property type="component" value="Unassembled WGS sequence"/>
</dbReference>
<evidence type="ECO:0000259" key="6">
    <source>
        <dbReference type="PROSITE" id="PS50045"/>
    </source>
</evidence>
<dbReference type="InterPro" id="IPR035965">
    <property type="entry name" value="PAS-like_dom_sf"/>
</dbReference>
<evidence type="ECO:0000256" key="4">
    <source>
        <dbReference type="ARBA" id="ARBA00023125"/>
    </source>
</evidence>
<name>A0ABQ4KAY7_9BACI</name>
<dbReference type="InterPro" id="IPR010524">
    <property type="entry name" value="Sig_transdc_resp-reg_PrpR_N"/>
</dbReference>
<dbReference type="CDD" id="cd00009">
    <property type="entry name" value="AAA"/>
    <property type="match status" value="1"/>
</dbReference>
<dbReference type="SUPFAM" id="SSF159800">
    <property type="entry name" value="PrpR receptor domain-like"/>
    <property type="match status" value="1"/>
</dbReference>
<protein>
    <submittedName>
        <fullName evidence="8">Sigma-54-dependent Fis family transcriptional regulator</fullName>
    </submittedName>
</protein>
<dbReference type="Pfam" id="PF00158">
    <property type="entry name" value="Sigma54_activat"/>
    <property type="match status" value="1"/>
</dbReference>
<dbReference type="PROSITE" id="PS00676">
    <property type="entry name" value="SIGMA54_INTERACT_2"/>
    <property type="match status" value="1"/>
</dbReference>
<evidence type="ECO:0000259" key="7">
    <source>
        <dbReference type="PROSITE" id="PS50112"/>
    </source>
</evidence>
<dbReference type="Pfam" id="PF02954">
    <property type="entry name" value="HTH_8"/>
    <property type="match status" value="1"/>
</dbReference>
<keyword evidence="2" id="KW-0067">ATP-binding</keyword>
<dbReference type="PROSITE" id="PS00675">
    <property type="entry name" value="SIGMA54_INTERACT_1"/>
    <property type="match status" value="1"/>
</dbReference>
<comment type="caution">
    <text evidence="8">The sequence shown here is derived from an EMBL/GenBank/DDBJ whole genome shotgun (WGS) entry which is preliminary data.</text>
</comment>
<keyword evidence="1" id="KW-0547">Nucleotide-binding</keyword>
<dbReference type="Gene3D" id="1.10.10.60">
    <property type="entry name" value="Homeodomain-like"/>
    <property type="match status" value="1"/>
</dbReference>
<dbReference type="Gene3D" id="3.40.50.300">
    <property type="entry name" value="P-loop containing nucleotide triphosphate hydrolases"/>
    <property type="match status" value="1"/>
</dbReference>